<evidence type="ECO:0000313" key="2">
    <source>
        <dbReference type="EMBL" id="KAJ1530282.1"/>
    </source>
</evidence>
<name>A0AAV7XX81_9NEOP</name>
<sequence length="457" mass="51988">MAADGGTWNNLPSVILIEVFKYLPRNDTISASSTCRQWRQNLYHATLWRNLTFDIKSHDEDTIARNRFLASCFAKKVRSTTVKFDSLDPICVEEAARVVKKLSRNADLRKFHLMPSHCRAEPPGQNEGQKQFLERNGIQMLHKIAATSLHLEELTLGCMENVTSYSKELLNLLVMNQSSSLCVLGLATLKDDPDDYLLPELDGSLFGNFRHLQILSMDYDNLDDRLLLALCSGQMKRLNVHVHGIAESHPSTSDAAWQSFRLVNPMCELRLSLIHSYDAIEVLHSAILRPSMPLTHLRAFFCEQINVPALQQASQWYCNTLRSIQWVDSLQSGATNTLLDLEEQINPDHFVPNPLIMCAWRCVKLEEIILLGYKLWENELFALFRLGQSLRNLDIWEGDILLDQSGSIEKLEQDLSNEMGKAWKPRSHTNLDEVILNPNNGDSDEYILPLVASDLMA</sequence>
<dbReference type="SUPFAM" id="SSF81383">
    <property type="entry name" value="F-box domain"/>
    <property type="match status" value="1"/>
</dbReference>
<dbReference type="PANTHER" id="PTHR20933">
    <property type="entry name" value="F-BOX ONLY PROTEIN 33"/>
    <property type="match status" value="1"/>
</dbReference>
<protein>
    <recommendedName>
        <fullName evidence="1">F-box domain-containing protein</fullName>
    </recommendedName>
</protein>
<dbReference type="EMBL" id="JAPTSV010000002">
    <property type="protein sequence ID" value="KAJ1530282.1"/>
    <property type="molecule type" value="Genomic_DNA"/>
</dbReference>
<evidence type="ECO:0000313" key="3">
    <source>
        <dbReference type="Proteomes" id="UP001075354"/>
    </source>
</evidence>
<accession>A0AAV7XX81</accession>
<proteinExistence type="predicted"/>
<dbReference type="AlphaFoldDB" id="A0AAV7XX81"/>
<evidence type="ECO:0000259" key="1">
    <source>
        <dbReference type="PROSITE" id="PS50181"/>
    </source>
</evidence>
<dbReference type="PANTHER" id="PTHR20933:SF3">
    <property type="entry name" value="F-BOX ONLY PROTEIN 33"/>
    <property type="match status" value="1"/>
</dbReference>
<reference evidence="2" key="1">
    <citation type="submission" date="2022-12" db="EMBL/GenBank/DDBJ databases">
        <title>Chromosome-level genome assembly of the bean flower thrips Megalurothrips usitatus.</title>
        <authorList>
            <person name="Ma L."/>
            <person name="Liu Q."/>
            <person name="Li H."/>
            <person name="Cai W."/>
        </authorList>
    </citation>
    <scope>NUCLEOTIDE SEQUENCE</scope>
    <source>
        <strain evidence="2">Cailab_2022a</strain>
    </source>
</reference>
<dbReference type="Proteomes" id="UP001075354">
    <property type="component" value="Chromosome 2"/>
</dbReference>
<organism evidence="2 3">
    <name type="scientific">Megalurothrips usitatus</name>
    <name type="common">bean blossom thrips</name>
    <dbReference type="NCBI Taxonomy" id="439358"/>
    <lineage>
        <taxon>Eukaryota</taxon>
        <taxon>Metazoa</taxon>
        <taxon>Ecdysozoa</taxon>
        <taxon>Arthropoda</taxon>
        <taxon>Hexapoda</taxon>
        <taxon>Insecta</taxon>
        <taxon>Pterygota</taxon>
        <taxon>Neoptera</taxon>
        <taxon>Paraneoptera</taxon>
        <taxon>Thysanoptera</taxon>
        <taxon>Terebrantia</taxon>
        <taxon>Thripoidea</taxon>
        <taxon>Thripidae</taxon>
        <taxon>Megalurothrips</taxon>
    </lineage>
</organism>
<dbReference type="GO" id="GO:0031398">
    <property type="term" value="P:positive regulation of protein ubiquitination"/>
    <property type="evidence" value="ECO:0007669"/>
    <property type="project" value="TreeGrafter"/>
</dbReference>
<dbReference type="InterPro" id="IPR036047">
    <property type="entry name" value="F-box-like_dom_sf"/>
</dbReference>
<dbReference type="Gene3D" id="1.20.1280.50">
    <property type="match status" value="1"/>
</dbReference>
<keyword evidence="3" id="KW-1185">Reference proteome</keyword>
<dbReference type="CDD" id="cd22104">
    <property type="entry name" value="F-box_FBXO33"/>
    <property type="match status" value="1"/>
</dbReference>
<dbReference type="Gene3D" id="3.80.10.10">
    <property type="entry name" value="Ribonuclease Inhibitor"/>
    <property type="match status" value="1"/>
</dbReference>
<feature type="domain" description="F-box" evidence="1">
    <location>
        <begin position="5"/>
        <end position="51"/>
    </location>
</feature>
<gene>
    <name evidence="2" type="ORF">ONE63_005204</name>
</gene>
<dbReference type="PROSITE" id="PS50181">
    <property type="entry name" value="FBOX"/>
    <property type="match status" value="1"/>
</dbReference>
<dbReference type="InterPro" id="IPR032675">
    <property type="entry name" value="LRR_dom_sf"/>
</dbReference>
<comment type="caution">
    <text evidence="2">The sequence shown here is derived from an EMBL/GenBank/DDBJ whole genome shotgun (WGS) entry which is preliminary data.</text>
</comment>
<dbReference type="Pfam" id="PF12937">
    <property type="entry name" value="F-box-like"/>
    <property type="match status" value="1"/>
</dbReference>
<dbReference type="InterPro" id="IPR001810">
    <property type="entry name" value="F-box_dom"/>
</dbReference>